<gene>
    <name evidence="3" type="ORF">K239x_01600</name>
</gene>
<dbReference type="InterPro" id="IPR053786">
    <property type="entry name" value="LEPRxLL_CS"/>
</dbReference>
<evidence type="ECO:0000259" key="2">
    <source>
        <dbReference type="Pfam" id="PF16841"/>
    </source>
</evidence>
<dbReference type="Proteomes" id="UP000319817">
    <property type="component" value="Chromosome"/>
</dbReference>
<evidence type="ECO:0000313" key="4">
    <source>
        <dbReference type="Proteomes" id="UP000319817"/>
    </source>
</evidence>
<feature type="domain" description="Carbohydrate binding module xylan-binding" evidence="2">
    <location>
        <begin position="354"/>
        <end position="442"/>
    </location>
</feature>
<evidence type="ECO:0008006" key="5">
    <source>
        <dbReference type="Google" id="ProtNLM"/>
    </source>
</evidence>
<dbReference type="InterPro" id="IPR025592">
    <property type="entry name" value="DUF4347"/>
</dbReference>
<dbReference type="Pfam" id="PF16841">
    <property type="entry name" value="CBM60"/>
    <property type="match status" value="2"/>
</dbReference>
<dbReference type="NCBIfam" id="TIGR02608">
    <property type="entry name" value="delta_60_rpt"/>
    <property type="match status" value="5"/>
</dbReference>
<name>A0A517NM66_9BACT</name>
<dbReference type="Gene3D" id="2.60.60.40">
    <property type="match status" value="2"/>
</dbReference>
<dbReference type="RefSeq" id="WP_145415806.1">
    <property type="nucleotide sequence ID" value="NZ_CP036526.1"/>
</dbReference>
<dbReference type="AlphaFoldDB" id="A0A517NM66"/>
<proteinExistence type="predicted"/>
<dbReference type="InterPro" id="IPR013431">
    <property type="entry name" value="Delta_60_rpt"/>
</dbReference>
<keyword evidence="4" id="KW-1185">Reference proteome</keyword>
<dbReference type="Pfam" id="PF14252">
    <property type="entry name" value="DUF4347"/>
    <property type="match status" value="1"/>
</dbReference>
<evidence type="ECO:0000259" key="1">
    <source>
        <dbReference type="Pfam" id="PF14252"/>
    </source>
</evidence>
<protein>
    <recommendedName>
        <fullName evidence="5">DUF4347 domain-containing protein</fullName>
    </recommendedName>
</protein>
<dbReference type="InterPro" id="IPR031768">
    <property type="entry name" value="CBM60_xylan-bd"/>
</dbReference>
<dbReference type="OrthoDB" id="224783at2"/>
<dbReference type="Gene3D" id="2.80.10.50">
    <property type="match status" value="2"/>
</dbReference>
<evidence type="ECO:0000313" key="3">
    <source>
        <dbReference type="EMBL" id="QDT08227.1"/>
    </source>
</evidence>
<feature type="domain" description="DUF4347" evidence="1">
    <location>
        <begin position="65"/>
        <end position="228"/>
    </location>
</feature>
<dbReference type="EMBL" id="CP036526">
    <property type="protein sequence ID" value="QDT08227.1"/>
    <property type="molecule type" value="Genomic_DNA"/>
</dbReference>
<reference evidence="3 4" key="1">
    <citation type="submission" date="2019-02" db="EMBL/GenBank/DDBJ databases">
        <title>Deep-cultivation of Planctomycetes and their phenomic and genomic characterization uncovers novel biology.</title>
        <authorList>
            <person name="Wiegand S."/>
            <person name="Jogler M."/>
            <person name="Boedeker C."/>
            <person name="Pinto D."/>
            <person name="Vollmers J."/>
            <person name="Rivas-Marin E."/>
            <person name="Kohn T."/>
            <person name="Peeters S.H."/>
            <person name="Heuer A."/>
            <person name="Rast P."/>
            <person name="Oberbeckmann S."/>
            <person name="Bunk B."/>
            <person name="Jeske O."/>
            <person name="Meyerdierks A."/>
            <person name="Storesund J.E."/>
            <person name="Kallscheuer N."/>
            <person name="Luecker S."/>
            <person name="Lage O.M."/>
            <person name="Pohl T."/>
            <person name="Merkel B.J."/>
            <person name="Hornburger P."/>
            <person name="Mueller R.-W."/>
            <person name="Bruemmer F."/>
            <person name="Labrenz M."/>
            <person name="Spormann A.M."/>
            <person name="Op den Camp H."/>
            <person name="Overmann J."/>
            <person name="Amann R."/>
            <person name="Jetten M.S.M."/>
            <person name="Mascher T."/>
            <person name="Medema M.H."/>
            <person name="Devos D.P."/>
            <person name="Kaster A.-K."/>
            <person name="Ovreas L."/>
            <person name="Rohde M."/>
            <person name="Galperin M.Y."/>
            <person name="Jogler C."/>
        </authorList>
    </citation>
    <scope>NUCLEOTIDE SEQUENCE [LARGE SCALE GENOMIC DNA]</scope>
    <source>
        <strain evidence="3 4">K23_9</strain>
    </source>
</reference>
<feature type="domain" description="Carbohydrate binding module xylan-binding" evidence="2">
    <location>
        <begin position="230"/>
        <end position="317"/>
    </location>
</feature>
<accession>A0A517NM66</accession>
<dbReference type="NCBIfam" id="NF012209">
    <property type="entry name" value="LEPR-8K"/>
    <property type="match status" value="1"/>
</dbReference>
<sequence>MTAYTHPFSAKQKHWKLSQLEQRLMLAADAGVAAEISVSSTMANSASKLAVANMGESDVSAGGAVVFIDARVNDWNALASGIDDSATMVLINSDQDAIEVITSTLQRLNQPAQSVHLVCHGDSGQLHVGRETIDTDTLIQSQSSLQQWANHVRADGDVLVYGCDVASGQTGQAFIQTLAQLTHLNVAASTDVTGTVQHSDWDLEYTVGNIESALFFDSSVRDGYRGTLNIVINAWGQTGEEQFNLRINHEVVATYDAATTWTPFEYQTNQSLSGDRVQIEFINDAYDPANNRDRNLFVNNIQINGQNYETNDSDTFSSGTWRPEDGVTPGFGRGIILHSNGYFQYGSSDNSGSTIVINARGDEGDEQFVLKAGTREFDPVSVSDQFQAYEFQLDTVLSPGDVRIEFVNDLYDPDFGIDRNLSIDNIVIDGESYETESPDVFSLGVWESSAGRLTSGNLQVETLNGSGYFQFSSDPIDQGVFALDTAYADNGLRTLGTGGPRAEAFRAPDGTIAVVNGEFRRGDDGISRLTNDLEMTLANGDPDTSYGPNGRVKITPMIDSFSDSSEFRFTSIDDVAVDSQGRVVVIGQTDFGSGIFSFRESFIIRITADGQLDTSFVANGYDTVGFDSTHDQLAIDGSDRVILAGQSVWTRLDASGNLDQSFGTSGNLSFGLNIGLDQPELEELIVFDDGSTLSLWNDPYSDTGNSAALVKLDANGNADAAFGNQGVANVPTTPNGSEFAGNFYSELQLDDQGRIVIAGDEVIRRFTTNGQVDTSFGGGVVDLPSFVIDSGTQREVEITGLAIDSQDRILVSNFFSSLIGRVNADGTLDTTLSEDGFQLIPNDSGERYETLFVEASDRLVTVGEDLDRGRIRFFRFI</sequence>
<dbReference type="Pfam" id="PF17164">
    <property type="entry name" value="DUF5122"/>
    <property type="match status" value="2"/>
</dbReference>
<organism evidence="3 4">
    <name type="scientific">Stieleria marina</name>
    <dbReference type="NCBI Taxonomy" id="1930275"/>
    <lineage>
        <taxon>Bacteria</taxon>
        <taxon>Pseudomonadati</taxon>
        <taxon>Planctomycetota</taxon>
        <taxon>Planctomycetia</taxon>
        <taxon>Pirellulales</taxon>
        <taxon>Pirellulaceae</taxon>
        <taxon>Stieleria</taxon>
    </lineage>
</organism>